<dbReference type="Gene3D" id="1.10.760.10">
    <property type="entry name" value="Cytochrome c-like domain"/>
    <property type="match status" value="2"/>
</dbReference>
<dbReference type="EMBL" id="AP027151">
    <property type="protein sequence ID" value="BDV41973.1"/>
    <property type="molecule type" value="Genomic_DNA"/>
</dbReference>
<dbReference type="RefSeq" id="WP_282002143.1">
    <property type="nucleotide sequence ID" value="NZ_AP027151.1"/>
</dbReference>
<feature type="chain" id="PRO_5047045157" evidence="9">
    <location>
        <begin position="26"/>
        <end position="356"/>
    </location>
</feature>
<gene>
    <name evidence="11" type="ORF">GURASL_08960</name>
</gene>
<evidence type="ECO:0000256" key="2">
    <source>
        <dbReference type="ARBA" id="ARBA00022617"/>
    </source>
</evidence>
<keyword evidence="7 8" id="KW-0408">Iron</keyword>
<evidence type="ECO:0000256" key="4">
    <source>
        <dbReference type="ARBA" id="ARBA00022729"/>
    </source>
</evidence>
<reference evidence="11 12" key="1">
    <citation type="submission" date="2022-12" db="EMBL/GenBank/DDBJ databases">
        <title>Polyphasic characterization of Geotalea uranireducens NIT-SL11 newly isolated from a complex of sewage sludge and microbially reduced graphene oxide.</title>
        <authorList>
            <person name="Xie L."/>
            <person name="Yoshida N."/>
            <person name="Meng L."/>
        </authorList>
    </citation>
    <scope>NUCLEOTIDE SEQUENCE [LARGE SCALE GENOMIC DNA]</scope>
    <source>
        <strain evidence="11 12">NIT-SL11</strain>
    </source>
</reference>
<keyword evidence="12" id="KW-1185">Reference proteome</keyword>
<dbReference type="InterPro" id="IPR026259">
    <property type="entry name" value="MauG/Cytc_peroxidase"/>
</dbReference>
<evidence type="ECO:0000256" key="1">
    <source>
        <dbReference type="ARBA" id="ARBA00004418"/>
    </source>
</evidence>
<sequence length="356" mass="38284">MKRFRIMVCSGVVLAASLVAGIATAATTGEILLGRMLYFDKSLSSPAGQACASCHLPQAGYADPDQNLPVSEGVIPGRFGGRNAPTAAYAAFSPTFYFDVATGQYVGGQFWDGRAATLKDQAKGPFLNPVEMNNTMEGVVAAVRSAPYSSLFLEVYGPTALDDVPAAYDLVAQAIAAFESSKPVNRFSSKFDLSLKKSVKFTTQEKKGLKLFNDKCAGCHPSTSVDGVTPPLFTDHTYDNLGVPKNTEFPYDILNLPPDLGLGAILVDPLQDGKFKVPTLRNIELTAPYGHNGYFKTLKDIVHFYNTRDVPAANWPPPEVSANLNTTELGNLGLTEEEEDAIVAFLMTLTDGYVCQ</sequence>
<dbReference type="PIRSF" id="PIRSF000294">
    <property type="entry name" value="Cytochrome-c_peroxidase"/>
    <property type="match status" value="1"/>
</dbReference>
<keyword evidence="6" id="KW-0560">Oxidoreductase</keyword>
<evidence type="ECO:0000256" key="6">
    <source>
        <dbReference type="ARBA" id="ARBA00023002"/>
    </source>
</evidence>
<feature type="domain" description="Cytochrome c" evidence="10">
    <location>
        <begin position="203"/>
        <end position="350"/>
    </location>
</feature>
<name>A0ABM8EHL9_9BACT</name>
<dbReference type="SUPFAM" id="SSF46626">
    <property type="entry name" value="Cytochrome c"/>
    <property type="match status" value="2"/>
</dbReference>
<dbReference type="PANTHER" id="PTHR30600">
    <property type="entry name" value="CYTOCHROME C PEROXIDASE-RELATED"/>
    <property type="match status" value="1"/>
</dbReference>
<dbReference type="PANTHER" id="PTHR30600:SF10">
    <property type="entry name" value="BLL6722 PROTEIN"/>
    <property type="match status" value="1"/>
</dbReference>
<dbReference type="Pfam" id="PF03150">
    <property type="entry name" value="CCP_MauG"/>
    <property type="match status" value="1"/>
</dbReference>
<evidence type="ECO:0000256" key="3">
    <source>
        <dbReference type="ARBA" id="ARBA00022723"/>
    </source>
</evidence>
<accession>A0ABM8EHL9</accession>
<dbReference type="PROSITE" id="PS51007">
    <property type="entry name" value="CYTC"/>
    <property type="match status" value="1"/>
</dbReference>
<dbReference type="Pfam" id="PF00034">
    <property type="entry name" value="Cytochrom_C"/>
    <property type="match status" value="1"/>
</dbReference>
<keyword evidence="5" id="KW-0574">Periplasm</keyword>
<comment type="subcellular location">
    <subcellularLocation>
        <location evidence="1">Periplasm</location>
    </subcellularLocation>
</comment>
<evidence type="ECO:0000256" key="9">
    <source>
        <dbReference type="SAM" id="SignalP"/>
    </source>
</evidence>
<feature type="signal peptide" evidence="9">
    <location>
        <begin position="1"/>
        <end position="25"/>
    </location>
</feature>
<evidence type="ECO:0000256" key="7">
    <source>
        <dbReference type="ARBA" id="ARBA00023004"/>
    </source>
</evidence>
<dbReference type="Proteomes" id="UP001317705">
    <property type="component" value="Chromosome"/>
</dbReference>
<proteinExistence type="predicted"/>
<protein>
    <submittedName>
        <fullName evidence="11">Cytochrome-c peroxidase</fullName>
    </submittedName>
</protein>
<keyword evidence="11" id="KW-0575">Peroxidase</keyword>
<dbReference type="GO" id="GO:0004601">
    <property type="term" value="F:peroxidase activity"/>
    <property type="evidence" value="ECO:0007669"/>
    <property type="project" value="UniProtKB-KW"/>
</dbReference>
<evidence type="ECO:0000256" key="5">
    <source>
        <dbReference type="ARBA" id="ARBA00022764"/>
    </source>
</evidence>
<dbReference type="InterPro" id="IPR051395">
    <property type="entry name" value="Cytochrome_c_Peroxidase/MauG"/>
</dbReference>
<organism evidence="11 12">
    <name type="scientific">Geotalea uraniireducens</name>
    <dbReference type="NCBI Taxonomy" id="351604"/>
    <lineage>
        <taxon>Bacteria</taxon>
        <taxon>Pseudomonadati</taxon>
        <taxon>Thermodesulfobacteriota</taxon>
        <taxon>Desulfuromonadia</taxon>
        <taxon>Geobacterales</taxon>
        <taxon>Geobacteraceae</taxon>
        <taxon>Geotalea</taxon>
    </lineage>
</organism>
<evidence type="ECO:0000313" key="12">
    <source>
        <dbReference type="Proteomes" id="UP001317705"/>
    </source>
</evidence>
<evidence type="ECO:0000259" key="10">
    <source>
        <dbReference type="PROSITE" id="PS51007"/>
    </source>
</evidence>
<dbReference type="InterPro" id="IPR004852">
    <property type="entry name" value="Di-haem_cyt_c_peroxidsae"/>
</dbReference>
<evidence type="ECO:0000256" key="8">
    <source>
        <dbReference type="PROSITE-ProRule" id="PRU00433"/>
    </source>
</evidence>
<keyword evidence="4 9" id="KW-0732">Signal</keyword>
<evidence type="ECO:0000313" key="11">
    <source>
        <dbReference type="EMBL" id="BDV41973.1"/>
    </source>
</evidence>
<keyword evidence="3 8" id="KW-0479">Metal-binding</keyword>
<dbReference type="InterPro" id="IPR036909">
    <property type="entry name" value="Cyt_c-like_dom_sf"/>
</dbReference>
<keyword evidence="2 8" id="KW-0349">Heme</keyword>
<dbReference type="InterPro" id="IPR009056">
    <property type="entry name" value="Cyt_c-like_dom"/>
</dbReference>